<feature type="region of interest" description="Disordered" evidence="1">
    <location>
        <begin position="70"/>
        <end position="96"/>
    </location>
</feature>
<dbReference type="EMBL" id="JANBQB010002029">
    <property type="protein sequence ID" value="KAJ1968924.1"/>
    <property type="molecule type" value="Genomic_DNA"/>
</dbReference>
<keyword evidence="3" id="KW-1185">Reference proteome</keyword>
<accession>A0A9W8ATE9</accession>
<evidence type="ECO:0000313" key="3">
    <source>
        <dbReference type="Proteomes" id="UP001151582"/>
    </source>
</evidence>
<dbReference type="OrthoDB" id="10621400at2759"/>
<evidence type="ECO:0000313" key="2">
    <source>
        <dbReference type="EMBL" id="KAJ1968924.1"/>
    </source>
</evidence>
<dbReference type="Proteomes" id="UP001151582">
    <property type="component" value="Unassembled WGS sequence"/>
</dbReference>
<organism evidence="2 3">
    <name type="scientific">Dimargaris verticillata</name>
    <dbReference type="NCBI Taxonomy" id="2761393"/>
    <lineage>
        <taxon>Eukaryota</taxon>
        <taxon>Fungi</taxon>
        <taxon>Fungi incertae sedis</taxon>
        <taxon>Zoopagomycota</taxon>
        <taxon>Kickxellomycotina</taxon>
        <taxon>Dimargaritomycetes</taxon>
        <taxon>Dimargaritales</taxon>
        <taxon>Dimargaritaceae</taxon>
        <taxon>Dimargaris</taxon>
    </lineage>
</organism>
<reference evidence="2" key="1">
    <citation type="submission" date="2022-07" db="EMBL/GenBank/DDBJ databases">
        <title>Phylogenomic reconstructions and comparative analyses of Kickxellomycotina fungi.</title>
        <authorList>
            <person name="Reynolds N.K."/>
            <person name="Stajich J.E."/>
            <person name="Barry K."/>
            <person name="Grigoriev I.V."/>
            <person name="Crous P."/>
            <person name="Smith M.E."/>
        </authorList>
    </citation>
    <scope>NUCLEOTIDE SEQUENCE</scope>
    <source>
        <strain evidence="2">RSA 567</strain>
    </source>
</reference>
<dbReference type="AlphaFoldDB" id="A0A9W8ATE9"/>
<name>A0A9W8ATE9_9FUNG</name>
<feature type="compositionally biased region" description="Polar residues" evidence="1">
    <location>
        <begin position="80"/>
        <end position="95"/>
    </location>
</feature>
<feature type="non-terminal residue" evidence="2">
    <location>
        <position position="351"/>
    </location>
</feature>
<evidence type="ECO:0000256" key="1">
    <source>
        <dbReference type="SAM" id="MobiDB-lite"/>
    </source>
</evidence>
<proteinExistence type="predicted"/>
<sequence length="351" mass="38190">MPAVKDVSRCILQLLTSFDKACQQTTSRSDPGLSTTGDVAIDPDAQKHVVQFLDSPEFYALAETLDAYASQHPALPGPSGLTQPPSARPTDTTDGSLFRPKLLINLTNQQTLSTGDTGTKDPADAVVTHSRSLGPRGHPTASVTPVNAIITPRNLSPVAEEKIPTAAAQLDSLRTTAGSPLTPGDGRAHSPTQFPTITSATATTASTITPTATIAKPPSYPNLALKEPIRSSLDNDDTSRLSNELLHILKQHVLPLLSRQGERWENVLSTTLDRELNKPLAPLPNLRHSRYDKIVVFFRAFHRLLPSIGCRQFLADWWQNVFMPVLALPNNQRVLEIELRHIVLDLLDSVP</sequence>
<comment type="caution">
    <text evidence="2">The sequence shown here is derived from an EMBL/GenBank/DDBJ whole genome shotgun (WGS) entry which is preliminary data.</text>
</comment>
<feature type="region of interest" description="Disordered" evidence="1">
    <location>
        <begin position="170"/>
        <end position="194"/>
    </location>
</feature>
<gene>
    <name evidence="2" type="ORF">H4R34_006215</name>
</gene>
<protein>
    <submittedName>
        <fullName evidence="2">Uncharacterized protein</fullName>
    </submittedName>
</protein>